<dbReference type="Pfam" id="PF13650">
    <property type="entry name" value="Asp_protease_2"/>
    <property type="match status" value="1"/>
</dbReference>
<feature type="compositionally biased region" description="Basic and acidic residues" evidence="1">
    <location>
        <begin position="181"/>
        <end position="204"/>
    </location>
</feature>
<dbReference type="SUPFAM" id="SSF50630">
    <property type="entry name" value="Acid proteases"/>
    <property type="match status" value="1"/>
</dbReference>
<evidence type="ECO:0000313" key="2">
    <source>
        <dbReference type="EMBL" id="CAG2252736.1"/>
    </source>
</evidence>
<reference evidence="2" key="1">
    <citation type="submission" date="2021-03" db="EMBL/GenBank/DDBJ databases">
        <authorList>
            <person name="Bekaert M."/>
        </authorList>
    </citation>
    <scope>NUCLEOTIDE SEQUENCE</scope>
</reference>
<protein>
    <submittedName>
        <fullName evidence="2">Uncharacterized protein</fullName>
    </submittedName>
</protein>
<dbReference type="GO" id="GO:0004190">
    <property type="term" value="F:aspartic-type endopeptidase activity"/>
    <property type="evidence" value="ECO:0007669"/>
    <property type="project" value="InterPro"/>
</dbReference>
<keyword evidence="3" id="KW-1185">Reference proteome</keyword>
<proteinExistence type="predicted"/>
<sequence>MRDCLHNIQIPSTKGTNTNDFITEGTVKTLKYELTSPNNDKDAVVSASADAGMFVELNIQDVPATFVVDTGATLTLVSSRVYDLMSDLCRLHLSETSSQIKSVSDKYLSHRGKGSFKIDFGKEKFILEAVVTDLQVDGILGLDFMKKNKCLIDGSSIRLHIDNVKVPLCVQGTQNRNADVRRKSCRLTSDRQSKTDRDCSKREQSQVNIVTSQMPDMGKNFTLNELQSNDSTLNLLSGG</sequence>
<accession>A0A8S3V514</accession>
<dbReference type="InterPro" id="IPR001969">
    <property type="entry name" value="Aspartic_peptidase_AS"/>
</dbReference>
<evidence type="ECO:0000313" key="3">
    <source>
        <dbReference type="Proteomes" id="UP000683360"/>
    </source>
</evidence>
<name>A0A8S3V514_MYTED</name>
<feature type="region of interest" description="Disordered" evidence="1">
    <location>
        <begin position="181"/>
        <end position="205"/>
    </location>
</feature>
<dbReference type="PROSITE" id="PS00141">
    <property type="entry name" value="ASP_PROTEASE"/>
    <property type="match status" value="1"/>
</dbReference>
<evidence type="ECO:0000256" key="1">
    <source>
        <dbReference type="SAM" id="MobiDB-lite"/>
    </source>
</evidence>
<dbReference type="GO" id="GO:0006508">
    <property type="term" value="P:proteolysis"/>
    <property type="evidence" value="ECO:0007669"/>
    <property type="project" value="InterPro"/>
</dbReference>
<organism evidence="2 3">
    <name type="scientific">Mytilus edulis</name>
    <name type="common">Blue mussel</name>
    <dbReference type="NCBI Taxonomy" id="6550"/>
    <lineage>
        <taxon>Eukaryota</taxon>
        <taxon>Metazoa</taxon>
        <taxon>Spiralia</taxon>
        <taxon>Lophotrochozoa</taxon>
        <taxon>Mollusca</taxon>
        <taxon>Bivalvia</taxon>
        <taxon>Autobranchia</taxon>
        <taxon>Pteriomorphia</taxon>
        <taxon>Mytilida</taxon>
        <taxon>Mytiloidea</taxon>
        <taxon>Mytilidae</taxon>
        <taxon>Mytilinae</taxon>
        <taxon>Mytilus</taxon>
    </lineage>
</organism>
<dbReference type="AlphaFoldDB" id="A0A8S3V514"/>
<gene>
    <name evidence="2" type="ORF">MEDL_64316</name>
</gene>
<dbReference type="Gene3D" id="2.40.70.10">
    <property type="entry name" value="Acid Proteases"/>
    <property type="match status" value="1"/>
</dbReference>
<dbReference type="OrthoDB" id="6091153at2759"/>
<comment type="caution">
    <text evidence="2">The sequence shown here is derived from an EMBL/GenBank/DDBJ whole genome shotgun (WGS) entry which is preliminary data.</text>
</comment>
<dbReference type="InterPro" id="IPR021109">
    <property type="entry name" value="Peptidase_aspartic_dom_sf"/>
</dbReference>
<dbReference type="Proteomes" id="UP000683360">
    <property type="component" value="Unassembled WGS sequence"/>
</dbReference>
<dbReference type="EMBL" id="CAJPWZ010003131">
    <property type="protein sequence ID" value="CAG2252736.1"/>
    <property type="molecule type" value="Genomic_DNA"/>
</dbReference>